<feature type="transmembrane region" description="Helical" evidence="1">
    <location>
        <begin position="15"/>
        <end position="36"/>
    </location>
</feature>
<dbReference type="Proteomes" id="UP000034883">
    <property type="component" value="Chromosome"/>
</dbReference>
<keyword evidence="1" id="KW-1133">Transmembrane helix</keyword>
<feature type="transmembrane region" description="Helical" evidence="1">
    <location>
        <begin position="163"/>
        <end position="182"/>
    </location>
</feature>
<dbReference type="Pfam" id="PF04238">
    <property type="entry name" value="DUF420"/>
    <property type="match status" value="1"/>
</dbReference>
<dbReference type="PANTHER" id="PTHR37692">
    <property type="entry name" value="HYPOTHETICAL MEMBRANE SPANNING PROTEIN"/>
    <property type="match status" value="1"/>
</dbReference>
<dbReference type="STRING" id="927083.DB32_006102"/>
<evidence type="ECO:0008006" key="4">
    <source>
        <dbReference type="Google" id="ProtNLM"/>
    </source>
</evidence>
<name>A0A0F6YK71_9BACT</name>
<reference evidence="2 3" key="1">
    <citation type="submission" date="2015-03" db="EMBL/GenBank/DDBJ databases">
        <title>Genome assembly of Sandaracinus amylolyticus DSM 53668.</title>
        <authorList>
            <person name="Sharma G."/>
            <person name="Subramanian S."/>
        </authorList>
    </citation>
    <scope>NUCLEOTIDE SEQUENCE [LARGE SCALE GENOMIC DNA]</scope>
    <source>
        <strain evidence="2 3">DSM 53668</strain>
    </source>
</reference>
<accession>A0A0F6YK71</accession>
<feature type="transmembrane region" description="Helical" evidence="1">
    <location>
        <begin position="48"/>
        <end position="70"/>
    </location>
</feature>
<dbReference type="AlphaFoldDB" id="A0A0F6YK71"/>
<dbReference type="PANTHER" id="PTHR37692:SF1">
    <property type="entry name" value="DUF420 DOMAIN-CONTAINING PROTEIN"/>
    <property type="match status" value="1"/>
</dbReference>
<feature type="transmembrane region" description="Helical" evidence="1">
    <location>
        <begin position="82"/>
        <end position="104"/>
    </location>
</feature>
<evidence type="ECO:0000313" key="3">
    <source>
        <dbReference type="Proteomes" id="UP000034883"/>
    </source>
</evidence>
<dbReference type="InterPro" id="IPR007352">
    <property type="entry name" value="DUF420"/>
</dbReference>
<dbReference type="KEGG" id="samy:DB32_006102"/>
<dbReference type="EMBL" id="CP011125">
    <property type="protein sequence ID" value="AKF08953.1"/>
    <property type="molecule type" value="Genomic_DNA"/>
</dbReference>
<keyword evidence="3" id="KW-1185">Reference proteome</keyword>
<keyword evidence="1" id="KW-0472">Membrane</keyword>
<gene>
    <name evidence="2" type="ORF">DB32_006102</name>
</gene>
<proteinExistence type="predicted"/>
<evidence type="ECO:0000256" key="1">
    <source>
        <dbReference type="SAM" id="Phobius"/>
    </source>
</evidence>
<evidence type="ECO:0000313" key="2">
    <source>
        <dbReference type="EMBL" id="AKF08953.1"/>
    </source>
</evidence>
<protein>
    <recommendedName>
        <fullName evidence="4">DUF420 domain-containing protein</fullName>
    </recommendedName>
</protein>
<feature type="transmembrane region" description="Helical" evidence="1">
    <location>
        <begin position="119"/>
        <end position="143"/>
    </location>
</feature>
<dbReference type="RefSeq" id="WP_053236046.1">
    <property type="nucleotide sequence ID" value="NZ_CP011125.1"/>
</dbReference>
<organism evidence="2 3">
    <name type="scientific">Sandaracinus amylolyticus</name>
    <dbReference type="NCBI Taxonomy" id="927083"/>
    <lineage>
        <taxon>Bacteria</taxon>
        <taxon>Pseudomonadati</taxon>
        <taxon>Myxococcota</taxon>
        <taxon>Polyangia</taxon>
        <taxon>Polyangiales</taxon>
        <taxon>Sandaracinaceae</taxon>
        <taxon>Sandaracinus</taxon>
    </lineage>
</organism>
<keyword evidence="1" id="KW-0812">Transmembrane</keyword>
<sequence>MSSAASSSREGSDRAFYLANAAISLAAVALLGWILVLREPTGDTGALAFMPAVNATMNGIAASCLAAGWIAIQRGKRDLHRALMLSAFGASALFLVGYLVYHWVHGDTRYPEGAPLRGLYLVVLASHVVLSIVVFPMILGTFWFALRNRFATHRKLARWTLPIWLYVSVTGVAVFLMLRLAIG</sequence>
<dbReference type="OrthoDB" id="9811380at2"/>